<proteinExistence type="inferred from homology"/>
<dbReference type="Pfam" id="PF00179">
    <property type="entry name" value="UQ_con"/>
    <property type="match status" value="1"/>
</dbReference>
<dbReference type="SUPFAM" id="SSF54495">
    <property type="entry name" value="UBC-like"/>
    <property type="match status" value="1"/>
</dbReference>
<dbReference type="GO" id="GO:0061631">
    <property type="term" value="F:ubiquitin conjugating enzyme activity"/>
    <property type="evidence" value="ECO:0007669"/>
    <property type="project" value="UniProtKB-EC"/>
</dbReference>
<dbReference type="GO" id="GO:0051301">
    <property type="term" value="P:cell division"/>
    <property type="evidence" value="ECO:0007669"/>
    <property type="project" value="UniProtKB-KW"/>
</dbReference>
<accession>A0A6P5KM16</accession>
<dbReference type="GO" id="GO:0016805">
    <property type="term" value="F:dipeptidase activity"/>
    <property type="evidence" value="ECO:0007669"/>
    <property type="project" value="InterPro"/>
</dbReference>
<gene>
    <name evidence="24" type="primary">SCRN3</name>
</gene>
<feature type="region of interest" description="Disordered" evidence="21">
    <location>
        <begin position="323"/>
        <end position="347"/>
    </location>
</feature>
<evidence type="ECO:0000256" key="19">
    <source>
        <dbReference type="ARBA" id="ARBA00058373"/>
    </source>
</evidence>
<evidence type="ECO:0000256" key="16">
    <source>
        <dbReference type="ARBA" id="ARBA00042312"/>
    </source>
</evidence>
<dbReference type="SMART" id="SM00212">
    <property type="entry name" value="UBCc"/>
    <property type="match status" value="1"/>
</dbReference>
<dbReference type="GO" id="GO:0005524">
    <property type="term" value="F:ATP binding"/>
    <property type="evidence" value="ECO:0007669"/>
    <property type="project" value="UniProtKB-KW"/>
</dbReference>
<evidence type="ECO:0000256" key="11">
    <source>
        <dbReference type="ARBA" id="ARBA00023306"/>
    </source>
</evidence>
<evidence type="ECO:0000313" key="23">
    <source>
        <dbReference type="Proteomes" id="UP000515140"/>
    </source>
</evidence>
<dbReference type="InParanoid" id="A0A6P5KM16"/>
<evidence type="ECO:0000256" key="12">
    <source>
        <dbReference type="ARBA" id="ARBA00035845"/>
    </source>
</evidence>
<comment type="function">
    <text evidence="19">Accepts ubiquitin from the E1 complex and catalyzes its covalent attachment to other proteins. In vitro catalyzes 'Lys-11'- and 'Lys-48'-linked polyubiquitination. Acts as an essential factor of the anaphase promoting complex/cyclosome (APC/C), a cell cycle-regulated ubiquitin ligase that controls progression through mitosis. Acts by initiating 'Lys-11'-linked polyubiquitin chains on APC/C substrates, leading to the degradation of APC/C substrates by the proteasome and promoting mitotic exit.</text>
</comment>
<evidence type="ECO:0000256" key="4">
    <source>
        <dbReference type="ARBA" id="ARBA00022618"/>
    </source>
</evidence>
<evidence type="ECO:0000256" key="14">
    <source>
        <dbReference type="ARBA" id="ARBA00039887"/>
    </source>
</evidence>
<keyword evidence="4" id="KW-0132">Cell division</keyword>
<evidence type="ECO:0000256" key="6">
    <source>
        <dbReference type="ARBA" id="ARBA00022741"/>
    </source>
</evidence>
<evidence type="ECO:0000256" key="21">
    <source>
        <dbReference type="SAM" id="MobiDB-lite"/>
    </source>
</evidence>
<dbReference type="GO" id="GO:0006508">
    <property type="term" value="P:proteolysis"/>
    <property type="evidence" value="ECO:0007669"/>
    <property type="project" value="InterPro"/>
</dbReference>
<dbReference type="RefSeq" id="XP_020846655.1">
    <property type="nucleotide sequence ID" value="XM_020990996.1"/>
</dbReference>
<keyword evidence="7" id="KW-0498">Mitosis</keyword>
<dbReference type="PANTHER" id="PTHR12994">
    <property type="entry name" value="SECERNIN"/>
    <property type="match status" value="1"/>
</dbReference>
<evidence type="ECO:0000256" key="8">
    <source>
        <dbReference type="ARBA" id="ARBA00022786"/>
    </source>
</evidence>
<comment type="catalytic activity">
    <reaction evidence="12">
        <text>S-ubiquitinyl-[E1 ubiquitin-activating enzyme]-L-cysteine + [acceptor protein]-L-lysine = [E1 ubiquitin-activating enzyme]-L-cysteine + N(6)-monoubiquitinyl-[acceptor protein]-L-lysine.</text>
        <dbReference type="EC" id="2.3.2.24"/>
    </reaction>
</comment>
<dbReference type="Proteomes" id="UP000515140">
    <property type="component" value="Unplaced"/>
</dbReference>
<keyword evidence="10" id="KW-0832">Ubl conjugation</keyword>
<dbReference type="GeneID" id="110211585"/>
<evidence type="ECO:0000259" key="22">
    <source>
        <dbReference type="PROSITE" id="PS50127"/>
    </source>
</evidence>
<evidence type="ECO:0000256" key="15">
    <source>
        <dbReference type="ARBA" id="ARBA00041791"/>
    </source>
</evidence>
<dbReference type="InterPro" id="IPR000608">
    <property type="entry name" value="UBC"/>
</dbReference>
<keyword evidence="23" id="KW-1185">Reference proteome</keyword>
<keyword evidence="11" id="KW-0131">Cell cycle</keyword>
<evidence type="ECO:0000256" key="1">
    <source>
        <dbReference type="ARBA" id="ARBA00000485"/>
    </source>
</evidence>
<dbReference type="FunFam" id="3.10.110.10:FF:000039">
    <property type="entry name" value="Ubiquitin-conjugating enzyme E2 C"/>
    <property type="match status" value="1"/>
</dbReference>
<sequence length="540" mass="60514">MEPTSCDTFVALPPATIGNRIIFGKNSDRLFDEVQEIIYFPASFHSHGKKLECTYIQIEQVKETHAVILSRPSWLWGAEMGANEHGVCIGNEAVWGREAVCDEEALLGMDLVRLGLERADTAEKAVSVIVDLLEKYGQGGNCSESMVFSYHNSFLIADRHEAWILETIGQYWAAEKVEEGVRNISNQLSITTKIDREHPKMREHAKDKGWWDGQKEFNFAAVYGPLNSSWITTSSGRYYEGCQLLNKHKGNMTFETMMEILRDKESGINMEGEFQTTGSMVSVLPSDPSLPCIHFFTGTPNPERSVFKPFIFVSNMTQLLETNSPTFGHEDPVKKKPRFQSKPDRRHALYRKHEQAIEIIESNENRDPAAASAAAAAREEGKAGAGAARGSVGKRLQQELMTLMMSGDKGISAFPESDNLFKWIGTIHGAAGTVYEDLRYKLSLEFPSGYPYNAPTVKSVTPCYHPNVDTQGDICFDILKDKWSALYDVRTILLSIQSLLGEPNIDSPLNTHAAELWTNPTAFKKYLLETYMKQVTSQEP</sequence>
<evidence type="ECO:0000256" key="2">
    <source>
        <dbReference type="ARBA" id="ARBA00005705"/>
    </source>
</evidence>
<evidence type="ECO:0000256" key="13">
    <source>
        <dbReference type="ARBA" id="ARBA00039076"/>
    </source>
</evidence>
<organism evidence="23 24">
    <name type="scientific">Phascolarctos cinereus</name>
    <name type="common">Koala</name>
    <dbReference type="NCBI Taxonomy" id="38626"/>
    <lineage>
        <taxon>Eukaryota</taxon>
        <taxon>Metazoa</taxon>
        <taxon>Chordata</taxon>
        <taxon>Craniata</taxon>
        <taxon>Vertebrata</taxon>
        <taxon>Euteleostomi</taxon>
        <taxon>Mammalia</taxon>
        <taxon>Metatheria</taxon>
        <taxon>Diprotodontia</taxon>
        <taxon>Phascolarctidae</taxon>
        <taxon>Phascolarctos</taxon>
    </lineage>
</organism>
<dbReference type="Gene3D" id="3.60.60.10">
    <property type="entry name" value="Penicillin V Acylase, Chain A"/>
    <property type="match status" value="1"/>
</dbReference>
<keyword evidence="6" id="KW-0547">Nucleotide-binding</keyword>
<dbReference type="AlphaFoldDB" id="A0A6P5KM16"/>
<protein>
    <recommendedName>
        <fullName evidence="14">Ubiquitin-conjugating enzyme E2 C</fullName>
        <ecNumber evidence="3">2.3.2.23</ecNumber>
        <ecNumber evidence="13">2.3.2.24</ecNumber>
    </recommendedName>
    <alternativeName>
        <fullName evidence="18">(E3-independent) E2 ubiquitin-conjugating enzyme C</fullName>
    </alternativeName>
    <alternativeName>
        <fullName evidence="15">E2 ubiquitin-conjugating enzyme C</fullName>
    </alternativeName>
    <alternativeName>
        <fullName evidence="17">Ubiquitin carrier protein C</fullName>
    </alternativeName>
    <alternativeName>
        <fullName evidence="16">Ubiquitin-protein ligase C</fullName>
    </alternativeName>
</protein>
<dbReference type="EC" id="2.3.2.23" evidence="3"/>
<dbReference type="KEGG" id="pcw:110211585"/>
<keyword evidence="9" id="KW-0067">ATP-binding</keyword>
<evidence type="ECO:0000256" key="20">
    <source>
        <dbReference type="ARBA" id="ARBA00065073"/>
    </source>
</evidence>
<dbReference type="GO" id="GO:0070004">
    <property type="term" value="F:cysteine-type exopeptidase activity"/>
    <property type="evidence" value="ECO:0007669"/>
    <property type="project" value="InterPro"/>
</dbReference>
<dbReference type="PROSITE" id="PS50127">
    <property type="entry name" value="UBC_2"/>
    <property type="match status" value="1"/>
</dbReference>
<dbReference type="EC" id="2.3.2.24" evidence="13"/>
<dbReference type="PANTHER" id="PTHR12994:SF18">
    <property type="entry name" value="SECERNIN-3"/>
    <property type="match status" value="1"/>
</dbReference>
<keyword evidence="8" id="KW-0833">Ubl conjugation pathway</keyword>
<dbReference type="CTD" id="79634"/>
<evidence type="ECO:0000256" key="10">
    <source>
        <dbReference type="ARBA" id="ARBA00022843"/>
    </source>
</evidence>
<feature type="region of interest" description="Disordered" evidence="21">
    <location>
        <begin position="362"/>
        <end position="391"/>
    </location>
</feature>
<feature type="domain" description="UBC core" evidence="22">
    <location>
        <begin position="391"/>
        <end position="536"/>
    </location>
</feature>
<dbReference type="FunFam" id="3.60.60.10:FF:000001">
    <property type="entry name" value="Secernin 1"/>
    <property type="match status" value="1"/>
</dbReference>
<evidence type="ECO:0000313" key="24">
    <source>
        <dbReference type="RefSeq" id="XP_020846655.1"/>
    </source>
</evidence>
<comment type="similarity">
    <text evidence="2">Belongs to the peptidase C69 family. Secernin subfamily.</text>
</comment>
<dbReference type="CDD" id="cd23791">
    <property type="entry name" value="UBCc_UBE2C"/>
    <property type="match status" value="1"/>
</dbReference>
<name>A0A6P5KM16_PHACI</name>
<dbReference type="InterPro" id="IPR005322">
    <property type="entry name" value="Peptidase_C69"/>
</dbReference>
<evidence type="ECO:0000256" key="5">
    <source>
        <dbReference type="ARBA" id="ARBA00022679"/>
    </source>
</evidence>
<evidence type="ECO:0000256" key="7">
    <source>
        <dbReference type="ARBA" id="ARBA00022776"/>
    </source>
</evidence>
<evidence type="ECO:0000256" key="17">
    <source>
        <dbReference type="ARBA" id="ARBA00042389"/>
    </source>
</evidence>
<evidence type="ECO:0000256" key="3">
    <source>
        <dbReference type="ARBA" id="ARBA00012486"/>
    </source>
</evidence>
<dbReference type="Pfam" id="PF03577">
    <property type="entry name" value="Peptidase_C69"/>
    <property type="match status" value="1"/>
</dbReference>
<keyword evidence="5" id="KW-0808">Transferase</keyword>
<comment type="catalytic activity">
    <reaction evidence="1">
        <text>S-ubiquitinyl-[E1 ubiquitin-activating enzyme]-L-cysteine + [E2 ubiquitin-conjugating enzyme]-L-cysteine = [E1 ubiquitin-activating enzyme]-L-cysteine + S-ubiquitinyl-[E2 ubiquitin-conjugating enzyme]-L-cysteine.</text>
        <dbReference type="EC" id="2.3.2.23"/>
    </reaction>
</comment>
<evidence type="ECO:0000256" key="18">
    <source>
        <dbReference type="ARBA" id="ARBA00042725"/>
    </source>
</evidence>
<comment type="subunit">
    <text evidence="20">Component of the APC/C complex, composed of at least 14 distinct subunits that assemble into a complex of at least 19 chains with a combined molecular mass of around 1.2 MDa. Within this complex, directly interacts with ANAPC2.</text>
</comment>
<evidence type="ECO:0000256" key="9">
    <source>
        <dbReference type="ARBA" id="ARBA00022840"/>
    </source>
</evidence>
<reference evidence="24" key="1">
    <citation type="submission" date="2025-08" db="UniProtKB">
        <authorList>
            <consortium name="RefSeq"/>
        </authorList>
    </citation>
    <scope>IDENTIFICATION</scope>
    <source>
        <tissue evidence="24">Spleen</tissue>
    </source>
</reference>
<dbReference type="FunCoup" id="A0A6P5KM16">
    <property type="interactions" value="358"/>
</dbReference>
<dbReference type="Gene3D" id="3.10.110.10">
    <property type="entry name" value="Ubiquitin Conjugating Enzyme"/>
    <property type="match status" value="1"/>
</dbReference>
<dbReference type="InterPro" id="IPR016135">
    <property type="entry name" value="UBQ-conjugating_enzyme/RWD"/>
</dbReference>